<dbReference type="InterPro" id="IPR016071">
    <property type="entry name" value="Staphylococal_nuclease_OB-fold"/>
</dbReference>
<dbReference type="InterPro" id="IPR035437">
    <property type="entry name" value="SNase_OB-fold_sf"/>
</dbReference>
<organism evidence="2 3">
    <name type="scientific">Brucella pseudintermedia</name>
    <dbReference type="NCBI Taxonomy" id="370111"/>
    <lineage>
        <taxon>Bacteria</taxon>
        <taxon>Pseudomonadati</taxon>
        <taxon>Pseudomonadota</taxon>
        <taxon>Alphaproteobacteria</taxon>
        <taxon>Hyphomicrobiales</taxon>
        <taxon>Brucellaceae</taxon>
        <taxon>Brucella/Ochrobactrum group</taxon>
        <taxon>Brucella</taxon>
    </lineage>
</organism>
<evidence type="ECO:0000313" key="2">
    <source>
        <dbReference type="EMBL" id="UWL61733.1"/>
    </source>
</evidence>
<feature type="domain" description="TNase-like" evidence="1">
    <location>
        <begin position="50"/>
        <end position="146"/>
    </location>
</feature>
<dbReference type="PROSITE" id="PS50830">
    <property type="entry name" value="TNASE_3"/>
    <property type="match status" value="1"/>
</dbReference>
<dbReference type="SUPFAM" id="SSF50199">
    <property type="entry name" value="Staphylococcal nuclease"/>
    <property type="match status" value="1"/>
</dbReference>
<gene>
    <name evidence="2" type="ORF">NIK97_17785</name>
</gene>
<accession>A0ABY5UEH9</accession>
<dbReference type="RefSeq" id="WP_259698125.1">
    <property type="nucleotide sequence ID" value="NZ_CP099968.1"/>
</dbReference>
<evidence type="ECO:0000313" key="3">
    <source>
        <dbReference type="Proteomes" id="UP001058739"/>
    </source>
</evidence>
<evidence type="ECO:0000259" key="1">
    <source>
        <dbReference type="PROSITE" id="PS50830"/>
    </source>
</evidence>
<dbReference type="EMBL" id="CP099968">
    <property type="protein sequence ID" value="UWL61733.1"/>
    <property type="molecule type" value="Genomic_DNA"/>
</dbReference>
<sequence>MFSRRSIAVAALVAGAILAGMQSEVGHVLDQLITTVQAKLPIVGTPLARTAIDSKRVYVYDGDTIIIDRQRMRLVGIDAPEVSEPRCDAERTTGYAARDRLRDLIARSVMIEIADRGERDKYSRPLVRLFVDGRDAGDLLMSEGLAVRWRPGSKAWNERFRHWCGNTSPAS</sequence>
<reference evidence="2" key="1">
    <citation type="submission" date="2022-06" db="EMBL/GenBank/DDBJ databases">
        <title>Complete Genome Sequence of Deoxynivalenol-bioadsorption Ochrobactrum pseudintermedium ASAG-D25.</title>
        <authorList>
            <person name="Wang N."/>
        </authorList>
    </citation>
    <scope>NUCLEOTIDE SEQUENCE</scope>
    <source>
        <strain evidence="2">ASAG-D25</strain>
    </source>
</reference>
<protein>
    <submittedName>
        <fullName evidence="2">Thermonuclease family protein</fullName>
    </submittedName>
</protein>
<dbReference type="Proteomes" id="UP001058739">
    <property type="component" value="Chromosome 02"/>
</dbReference>
<dbReference type="Gene3D" id="2.40.50.90">
    <property type="match status" value="1"/>
</dbReference>
<dbReference type="Pfam" id="PF00565">
    <property type="entry name" value="SNase"/>
    <property type="match status" value="1"/>
</dbReference>
<name>A0ABY5UEH9_9HYPH</name>
<proteinExistence type="predicted"/>
<keyword evidence="3" id="KW-1185">Reference proteome</keyword>